<feature type="domain" description="Mammalian cell entry C-terminal" evidence="4">
    <location>
        <begin position="128"/>
        <end position="304"/>
    </location>
</feature>
<dbReference type="GO" id="GO:0005576">
    <property type="term" value="C:extracellular region"/>
    <property type="evidence" value="ECO:0007669"/>
    <property type="project" value="TreeGrafter"/>
</dbReference>
<dbReference type="PANTHER" id="PTHR33371:SF4">
    <property type="entry name" value="INTERMEMBRANE PHOSPHOLIPID TRANSPORT SYSTEM BINDING PROTEIN MLAD"/>
    <property type="match status" value="1"/>
</dbReference>
<reference evidence="5" key="1">
    <citation type="submission" date="2022-06" db="EMBL/GenBank/DDBJ databases">
        <title>Novel species in genus nocardia.</title>
        <authorList>
            <person name="Li F."/>
        </authorList>
    </citation>
    <scope>NUCLEOTIDE SEQUENCE</scope>
    <source>
        <strain evidence="5">CDC141</strain>
    </source>
</reference>
<evidence type="ECO:0000256" key="1">
    <source>
        <dbReference type="SAM" id="MobiDB-lite"/>
    </source>
</evidence>
<evidence type="ECO:0000313" key="6">
    <source>
        <dbReference type="Proteomes" id="UP001139157"/>
    </source>
</evidence>
<dbReference type="Proteomes" id="UP001139157">
    <property type="component" value="Unassembled WGS sequence"/>
</dbReference>
<dbReference type="NCBIfam" id="TIGR00996">
    <property type="entry name" value="Mtu_fam_mce"/>
    <property type="match status" value="1"/>
</dbReference>
<dbReference type="Pfam" id="PF11887">
    <property type="entry name" value="Mce4_CUP1"/>
    <property type="match status" value="1"/>
</dbReference>
<keyword evidence="2" id="KW-0472">Membrane</keyword>
<sequence>MEAARRDPLTALRESSRGTKILISLGTAAAVVLAGVLWWLFDQFNTTKITAYFDKSVGIYEGSDVRILGVPVGSVDSVEPIGDQVKVTMHVDREYDIPADAKAAQITPSVVSDRFIQLTPVYRGGPKMDRNATIPKERTATPVEVDRLYRSISELSQALGPDGANKDGAVNELVRTSAANLAGNGDALANSFAQLSHAARYLSDARGDIFDTIKNLQVFVRTLAENDEQVRQFNAQLADLAGFLAGERHDLGQALNLLSVALGDVARFIDDNRDLVAENADALTRLTQTLADQRDDLARVLPVIPVALSNLINAHNGETGTLDMRPNFPDLQDPFGVLCKMLDLSQLRPGDPKFDAIGRQLRPILDHCKEITDQITAGVKTPTLMLPFGILSGDNQQRAPVPGTVPGTPSDRQPPSQQEGGQR</sequence>
<keyword evidence="2" id="KW-0812">Transmembrane</keyword>
<organism evidence="5 6">
    <name type="scientific">Nocardia pulmonis</name>
    <dbReference type="NCBI Taxonomy" id="2951408"/>
    <lineage>
        <taxon>Bacteria</taxon>
        <taxon>Bacillati</taxon>
        <taxon>Actinomycetota</taxon>
        <taxon>Actinomycetes</taxon>
        <taxon>Mycobacteriales</taxon>
        <taxon>Nocardiaceae</taxon>
        <taxon>Nocardia</taxon>
    </lineage>
</organism>
<feature type="compositionally biased region" description="Polar residues" evidence="1">
    <location>
        <begin position="410"/>
        <end position="423"/>
    </location>
</feature>
<dbReference type="Pfam" id="PF02470">
    <property type="entry name" value="MlaD"/>
    <property type="match status" value="1"/>
</dbReference>
<dbReference type="InterPro" id="IPR003399">
    <property type="entry name" value="Mce/MlaD"/>
</dbReference>
<protein>
    <submittedName>
        <fullName evidence="5">MCE family protein</fullName>
    </submittedName>
</protein>
<evidence type="ECO:0000259" key="3">
    <source>
        <dbReference type="Pfam" id="PF02470"/>
    </source>
</evidence>
<dbReference type="AlphaFoldDB" id="A0A9X2IXV2"/>
<dbReference type="EMBL" id="JAMRXG010000006">
    <property type="protein sequence ID" value="MCM6775029.1"/>
    <property type="molecule type" value="Genomic_DNA"/>
</dbReference>
<feature type="transmembrane region" description="Helical" evidence="2">
    <location>
        <begin position="21"/>
        <end position="41"/>
    </location>
</feature>
<keyword evidence="2" id="KW-1133">Transmembrane helix</keyword>
<proteinExistence type="predicted"/>
<evidence type="ECO:0000256" key="2">
    <source>
        <dbReference type="SAM" id="Phobius"/>
    </source>
</evidence>
<dbReference type="InterPro" id="IPR005693">
    <property type="entry name" value="Mce"/>
</dbReference>
<evidence type="ECO:0000313" key="5">
    <source>
        <dbReference type="EMBL" id="MCM6775029.1"/>
    </source>
</evidence>
<accession>A0A9X2IXV2</accession>
<gene>
    <name evidence="5" type="ORF">NDR86_16270</name>
</gene>
<feature type="region of interest" description="Disordered" evidence="1">
    <location>
        <begin position="391"/>
        <end position="423"/>
    </location>
</feature>
<dbReference type="InterPro" id="IPR024516">
    <property type="entry name" value="Mce_C"/>
</dbReference>
<comment type="caution">
    <text evidence="5">The sequence shown here is derived from an EMBL/GenBank/DDBJ whole genome shotgun (WGS) entry which is preliminary data.</text>
</comment>
<dbReference type="PANTHER" id="PTHR33371">
    <property type="entry name" value="INTERMEMBRANE PHOSPHOLIPID TRANSPORT SYSTEM BINDING PROTEIN MLAD-RELATED"/>
    <property type="match status" value="1"/>
</dbReference>
<keyword evidence="6" id="KW-1185">Reference proteome</keyword>
<evidence type="ECO:0000259" key="4">
    <source>
        <dbReference type="Pfam" id="PF11887"/>
    </source>
</evidence>
<name>A0A9X2IXV2_9NOCA</name>
<dbReference type="RefSeq" id="WP_251912950.1">
    <property type="nucleotide sequence ID" value="NZ_JAMRXG010000006.1"/>
</dbReference>
<dbReference type="InterPro" id="IPR052336">
    <property type="entry name" value="MlaD_Phospholipid_Transporter"/>
</dbReference>
<feature type="domain" description="Mce/MlaD" evidence="3">
    <location>
        <begin position="46"/>
        <end position="120"/>
    </location>
</feature>